<name>V5W5P2_9HELO</name>
<evidence type="ECO:0000313" key="7">
    <source>
        <dbReference type="EMBL" id="AHC02389.1"/>
    </source>
</evidence>
<comment type="similarity">
    <text evidence="2">Belongs to the universal ribosomal protein uS3 family.</text>
</comment>
<evidence type="ECO:0000256" key="3">
    <source>
        <dbReference type="ARBA" id="ARBA00022980"/>
    </source>
</evidence>
<evidence type="ECO:0000256" key="5">
    <source>
        <dbReference type="ARBA" id="ARBA00023274"/>
    </source>
</evidence>
<dbReference type="GO" id="GO:0005840">
    <property type="term" value="C:ribosome"/>
    <property type="evidence" value="ECO:0007669"/>
    <property type="project" value="UniProtKB-KW"/>
</dbReference>
<dbReference type="AlphaFoldDB" id="V5W5P2"/>
<dbReference type="GO" id="GO:0003735">
    <property type="term" value="F:structural constituent of ribosome"/>
    <property type="evidence" value="ECO:0007669"/>
    <property type="project" value="InterPro"/>
</dbReference>
<reference evidence="7" key="1">
    <citation type="submission" date="2013-09" db="EMBL/GenBank/DDBJ databases">
        <authorList>
            <person name="Torriani S.F.F."/>
            <person name="Penselin D."/>
            <person name="Knogge W."/>
            <person name="Felder M."/>
            <person name="Taudien S."/>
            <person name="Platzer M."/>
            <person name="McDonald B.A."/>
            <person name="Brunner P.C."/>
        </authorList>
    </citation>
    <scope>NUCLEOTIDE SEQUENCE</scope>
</reference>
<evidence type="ECO:0000256" key="1">
    <source>
        <dbReference type="ARBA" id="ARBA00004173"/>
    </source>
</evidence>
<dbReference type="GO" id="GO:0006412">
    <property type="term" value="P:translation"/>
    <property type="evidence" value="ECO:0007669"/>
    <property type="project" value="InterPro"/>
</dbReference>
<dbReference type="RefSeq" id="YP_008965401.1">
    <property type="nucleotide sequence ID" value="NC_023127.1"/>
</dbReference>
<dbReference type="InterPro" id="IPR007980">
    <property type="entry name" value="Ribosomal_uS3m_fun"/>
</dbReference>
<organism evidence="7">
    <name type="scientific">Rhynchobrunnera orthospora</name>
    <dbReference type="NCBI Taxonomy" id="210010"/>
    <lineage>
        <taxon>Eukaryota</taxon>
        <taxon>Fungi</taxon>
        <taxon>Dikarya</taxon>
        <taxon>Ascomycota</taxon>
        <taxon>Pezizomycotina</taxon>
        <taxon>Leotiomycetes</taxon>
        <taxon>Helotiales</taxon>
        <taxon>Ploettnerulaceae</taxon>
        <taxon>Rhynchobrunnera</taxon>
    </lineage>
</organism>
<sequence length="434" mass="51285">MALLKSFFNFQLNQNLMQNKTKRLQLRFRRVSTKKVFIGRGDVKHTSNKVLITFYVLNTEGMLLTQNYEKAKKDLFYPPFPLEKTVKYNRKGEATITYNRVLSSQENFVQGDHQELYDLYTMSIMNKYAYSSEIELLNSYCNLLTRLVETNILTNDEKRILFINKISLWKPLDYLNFNQVKLESLKRFKEKKLRYFYHLLKLNSLKFTNQFMSKLIFLVRKLYNKDVEFNIVKLKKMHLNSDIYTQGVSLKLRNRDNRLYKVLKRSLRKIDLPVISRISERISKPLKEEFFVNRIRNNIISSMINYNKGKDSLNNLLLSFYPATDDLEINIIKRSFTKKQKVSLKGYVLRHHLKHLNLRGIRVEAKGRLTRRATASRSVFKVKWLGGLKNVDSSFRGLSTVMLRGYHKSNVQYTVINSKNRNGAFGVKGWVSSK</sequence>
<dbReference type="EMBL" id="KF650574">
    <property type="protein sequence ID" value="AHC02389.1"/>
    <property type="molecule type" value="Genomic_DNA"/>
</dbReference>
<evidence type="ECO:0000256" key="2">
    <source>
        <dbReference type="ARBA" id="ARBA00010761"/>
    </source>
</evidence>
<evidence type="ECO:0000256" key="4">
    <source>
        <dbReference type="ARBA" id="ARBA00023128"/>
    </source>
</evidence>
<proteinExistence type="inferred from homology"/>
<keyword evidence="5" id="KW-0687">Ribonucleoprotein</keyword>
<protein>
    <recommendedName>
        <fullName evidence="6">Small ribosomal subunit protein uS3m</fullName>
    </recommendedName>
</protein>
<evidence type="ECO:0000256" key="6">
    <source>
        <dbReference type="ARBA" id="ARBA00035157"/>
    </source>
</evidence>
<dbReference type="Pfam" id="PF05316">
    <property type="entry name" value="VAR1"/>
    <property type="match status" value="1"/>
</dbReference>
<dbReference type="GeneID" id="17963613"/>
<reference evidence="7" key="2">
    <citation type="journal article" date="2014" name="Fungal Genet. Biol.">
        <title>Comparative analysis of mitochondrial genomes from closely related Rhynchosporium species reveals extensive intron invasion.</title>
        <authorList>
            <person name="Torriani S.F."/>
            <person name="Penselin D."/>
            <person name="Knogge W."/>
            <person name="Felder M."/>
            <person name="Taudien S."/>
            <person name="Platzer M."/>
            <person name="McDonald B.A."/>
            <person name="Brunner P.C."/>
        </authorList>
    </citation>
    <scope>NUCLEOTIDE SEQUENCE</scope>
</reference>
<comment type="subcellular location">
    <subcellularLocation>
        <location evidence="1">Mitochondrion</location>
    </subcellularLocation>
</comment>
<dbReference type="GO" id="GO:1990904">
    <property type="term" value="C:ribonucleoprotein complex"/>
    <property type="evidence" value="ECO:0007669"/>
    <property type="project" value="UniProtKB-KW"/>
</dbReference>
<geneLocation type="mitochondrion" evidence="7"/>
<gene>
    <name evidence="7" type="primary">rps3</name>
</gene>
<keyword evidence="4 7" id="KW-0496">Mitochondrion</keyword>
<dbReference type="GO" id="GO:0005739">
    <property type="term" value="C:mitochondrion"/>
    <property type="evidence" value="ECO:0007669"/>
    <property type="project" value="UniProtKB-SubCell"/>
</dbReference>
<keyword evidence="3 7" id="KW-0689">Ribosomal protein</keyword>
<accession>V5W5P2</accession>